<dbReference type="GeneID" id="100646322"/>
<gene>
    <name evidence="2" type="primary">LOC100646322</name>
</gene>
<sequence>MIHLNCTCECVCKRQMASRSELRQEAVRERLEESRQGNQLPDGVSPMDYPIVSEESLSCCCVRLIRSAYQLHTIFVCQDCYDTLDPDDQDLYEDPPTHFLCGIPGRIKAMHCRLCDIYVSQLQPATSCAECINAYLDLTQVEKNFLVLGTITYSVAP</sequence>
<dbReference type="Proteomes" id="UP000835206">
    <property type="component" value="Chromosome 18"/>
</dbReference>
<accession>A0A9B7HY91</accession>
<dbReference type="KEGG" id="bter:100646322"/>
<name>A0A9B7HY91_BOMTE</name>
<dbReference type="AlphaFoldDB" id="A0A9B7HY91"/>
<evidence type="ECO:0000313" key="1">
    <source>
        <dbReference type="Proteomes" id="UP000835206"/>
    </source>
</evidence>
<proteinExistence type="predicted"/>
<organism evidence="1 2">
    <name type="scientific">Bombus terrestris</name>
    <name type="common">Buff-tailed bumblebee</name>
    <name type="synonym">Apis terrestris</name>
    <dbReference type="NCBI Taxonomy" id="30195"/>
    <lineage>
        <taxon>Eukaryota</taxon>
        <taxon>Metazoa</taxon>
        <taxon>Ecdysozoa</taxon>
        <taxon>Arthropoda</taxon>
        <taxon>Hexapoda</taxon>
        <taxon>Insecta</taxon>
        <taxon>Pterygota</taxon>
        <taxon>Neoptera</taxon>
        <taxon>Endopterygota</taxon>
        <taxon>Hymenoptera</taxon>
        <taxon>Apocrita</taxon>
        <taxon>Aculeata</taxon>
        <taxon>Apoidea</taxon>
        <taxon>Anthophila</taxon>
        <taxon>Apidae</taxon>
        <taxon>Bombus</taxon>
        <taxon>Bombus</taxon>
    </lineage>
</organism>
<evidence type="ECO:0000313" key="2">
    <source>
        <dbReference type="RefSeq" id="XP_020723158.1"/>
    </source>
</evidence>
<keyword evidence="1" id="KW-1185">Reference proteome</keyword>
<dbReference type="RefSeq" id="XP_020723158.1">
    <property type="nucleotide sequence ID" value="XM_020867499.2"/>
</dbReference>
<protein>
    <submittedName>
        <fullName evidence="2">Uncharacterized protein LOC100646322 isoform X1</fullName>
    </submittedName>
</protein>
<reference evidence="2" key="1">
    <citation type="submission" date="2025-08" db="UniProtKB">
        <authorList>
            <consortium name="RefSeq"/>
        </authorList>
    </citation>
    <scope>IDENTIFICATION</scope>
</reference>
<dbReference type="OrthoDB" id="10475542at2759"/>